<dbReference type="Proteomes" id="UP001144280">
    <property type="component" value="Unassembled WGS sequence"/>
</dbReference>
<evidence type="ECO:0000256" key="2">
    <source>
        <dbReference type="SAM" id="Phobius"/>
    </source>
</evidence>
<dbReference type="RefSeq" id="WP_281894917.1">
    <property type="nucleotide sequence ID" value="NZ_BSDI01000009.1"/>
</dbReference>
<gene>
    <name evidence="3" type="ORF">Pa4123_25120</name>
</gene>
<feature type="region of interest" description="Disordered" evidence="1">
    <location>
        <begin position="1"/>
        <end position="93"/>
    </location>
</feature>
<feature type="transmembrane region" description="Helical" evidence="2">
    <location>
        <begin position="97"/>
        <end position="116"/>
    </location>
</feature>
<keyword evidence="4" id="KW-1185">Reference proteome</keyword>
<keyword evidence="2" id="KW-1133">Transmembrane helix</keyword>
<evidence type="ECO:0008006" key="5">
    <source>
        <dbReference type="Google" id="ProtNLM"/>
    </source>
</evidence>
<reference evidence="3" key="1">
    <citation type="submission" date="2022-12" db="EMBL/GenBank/DDBJ databases">
        <title>New Phytohabitans aurantiacus sp. RD004123 nov., an actinomycete isolated from soil.</title>
        <authorList>
            <person name="Triningsih D.W."/>
            <person name="Harunari E."/>
            <person name="Igarashi Y."/>
        </authorList>
    </citation>
    <scope>NUCLEOTIDE SEQUENCE</scope>
    <source>
        <strain evidence="3">RD004123</strain>
    </source>
</reference>
<protein>
    <recommendedName>
        <fullName evidence="5">DUF4190 domain-containing protein</fullName>
    </recommendedName>
</protein>
<feature type="compositionally biased region" description="Polar residues" evidence="1">
    <location>
        <begin position="8"/>
        <end position="19"/>
    </location>
</feature>
<feature type="compositionally biased region" description="Basic and acidic residues" evidence="1">
    <location>
        <begin position="20"/>
        <end position="30"/>
    </location>
</feature>
<keyword evidence="2" id="KW-0812">Transmembrane</keyword>
<organism evidence="3 4">
    <name type="scientific">Phytohabitans aurantiacus</name>
    <dbReference type="NCBI Taxonomy" id="3016789"/>
    <lineage>
        <taxon>Bacteria</taxon>
        <taxon>Bacillati</taxon>
        <taxon>Actinomycetota</taxon>
        <taxon>Actinomycetes</taxon>
        <taxon>Micromonosporales</taxon>
        <taxon>Micromonosporaceae</taxon>
    </lineage>
</organism>
<evidence type="ECO:0000313" key="4">
    <source>
        <dbReference type="Proteomes" id="UP001144280"/>
    </source>
</evidence>
<proteinExistence type="predicted"/>
<dbReference type="EMBL" id="BSDI01000009">
    <property type="protein sequence ID" value="GLH97237.1"/>
    <property type="molecule type" value="Genomic_DNA"/>
</dbReference>
<evidence type="ECO:0000256" key="1">
    <source>
        <dbReference type="SAM" id="MobiDB-lite"/>
    </source>
</evidence>
<keyword evidence="2" id="KW-0472">Membrane</keyword>
<comment type="caution">
    <text evidence="3">The sequence shown here is derived from an EMBL/GenBank/DDBJ whole genome shotgun (WGS) entry which is preliminary data.</text>
</comment>
<sequence>MVRMPSFSRHSTATDSTTTDQERVDERRTADTTAMNVRTQEDERAARERAAAVDRRAEADRAAADRAETERISRRREPGLAPEPVTEPEVRGPRPRASLMATLALISGVAGALFVLTGVLAGYGIVLAALAVLFAVGGFSATSRRHVAGKSDAMIGLLLGIGAIVVGILVLTDSLSWLTTASDKVGDLRTWLDNQTVDRF</sequence>
<feature type="transmembrane region" description="Helical" evidence="2">
    <location>
        <begin position="122"/>
        <end position="141"/>
    </location>
</feature>
<feature type="transmembrane region" description="Helical" evidence="2">
    <location>
        <begin position="153"/>
        <end position="172"/>
    </location>
</feature>
<feature type="compositionally biased region" description="Basic and acidic residues" evidence="1">
    <location>
        <begin position="39"/>
        <end position="78"/>
    </location>
</feature>
<evidence type="ECO:0000313" key="3">
    <source>
        <dbReference type="EMBL" id="GLH97237.1"/>
    </source>
</evidence>
<accession>A0ABQ5QTA7</accession>
<name>A0ABQ5QTA7_9ACTN</name>